<proteinExistence type="predicted"/>
<organism evidence="2 3">
    <name type="scientific">Pelagomonas calceolata</name>
    <dbReference type="NCBI Taxonomy" id="35677"/>
    <lineage>
        <taxon>Eukaryota</taxon>
        <taxon>Sar</taxon>
        <taxon>Stramenopiles</taxon>
        <taxon>Ochrophyta</taxon>
        <taxon>Pelagophyceae</taxon>
        <taxon>Pelagomonadales</taxon>
        <taxon>Pelagomonadaceae</taxon>
        <taxon>Pelagomonas</taxon>
    </lineage>
</organism>
<keyword evidence="3" id="KW-1185">Reference proteome</keyword>
<dbReference type="Gene3D" id="3.90.550.10">
    <property type="entry name" value="Spore Coat Polysaccharide Biosynthesis Protein SpsA, Chain A"/>
    <property type="match status" value="1"/>
</dbReference>
<reference evidence="2" key="1">
    <citation type="submission" date="2021-11" db="EMBL/GenBank/DDBJ databases">
        <authorList>
            <consortium name="Genoscope - CEA"/>
            <person name="William W."/>
        </authorList>
    </citation>
    <scope>NUCLEOTIDE SEQUENCE</scope>
</reference>
<dbReference type="InterPro" id="IPR029044">
    <property type="entry name" value="Nucleotide-diphossugar_trans"/>
</dbReference>
<dbReference type="EMBL" id="CAKKNE010000001">
    <property type="protein sequence ID" value="CAH0366800.1"/>
    <property type="molecule type" value="Genomic_DNA"/>
</dbReference>
<comment type="caution">
    <text evidence="2">The sequence shown here is derived from an EMBL/GenBank/DDBJ whole genome shotgun (WGS) entry which is preliminary data.</text>
</comment>
<evidence type="ECO:0000256" key="1">
    <source>
        <dbReference type="SAM" id="SignalP"/>
    </source>
</evidence>
<name>A0A8J2S9A3_9STRA</name>
<dbReference type="SUPFAM" id="SSF53448">
    <property type="entry name" value="Nucleotide-diphospho-sugar transferases"/>
    <property type="match status" value="1"/>
</dbReference>
<dbReference type="Proteomes" id="UP000789595">
    <property type="component" value="Unassembled WGS sequence"/>
</dbReference>
<feature type="signal peptide" evidence="1">
    <location>
        <begin position="1"/>
        <end position="21"/>
    </location>
</feature>
<evidence type="ECO:0000313" key="2">
    <source>
        <dbReference type="EMBL" id="CAH0366800.1"/>
    </source>
</evidence>
<evidence type="ECO:0000313" key="3">
    <source>
        <dbReference type="Proteomes" id="UP000789595"/>
    </source>
</evidence>
<protein>
    <submittedName>
        <fullName evidence="2">Uncharacterized protein</fullName>
    </submittedName>
</protein>
<dbReference type="InterPro" id="IPR050587">
    <property type="entry name" value="GNT1/Glycosyltrans_8"/>
</dbReference>
<gene>
    <name evidence="2" type="ORF">PECAL_1P33090</name>
</gene>
<dbReference type="PANTHER" id="PTHR11183">
    <property type="entry name" value="GLYCOGENIN SUBFAMILY MEMBER"/>
    <property type="match status" value="1"/>
</dbReference>
<feature type="chain" id="PRO_5035202862" evidence="1">
    <location>
        <begin position="22"/>
        <end position="658"/>
    </location>
</feature>
<keyword evidence="1" id="KW-0732">Signal</keyword>
<sequence>MARMRWLIGLIGLGVFSQAQSRRAAILLTGHVRTFDLTAPTLDEFLIKANPTYTFSIFCATYQEREAHAITSRQGKTEQKSLDEDELYAVYAPFVPRDRFHAELYRPWDIKSGLPFFNPQHARNRTQAGIRKYKSYLRRIRHSSMFELIKRGYLMIERRPEAYDVIIKFRFDLGLKAPLVFNERWIERGLVVLPVQIADGGAGIVPRALATRPCSKDGSASQRPKWVQDHVGYASPATFRKFSVNVQRYNLRKATRAHPGQARNPEHYLAESLKEQKVRMNCDASIQYTVKRRYIKPPKWNWNRNKTAPSRARAVHAMRADAARISGPRRGADGQPRYAMAMYVDDNKHVLGLYSILRQAINTGMVADGIEVVVATTAPPQYHSLPRYHELRYLMRWRDEGLIHKLVPVDNSIIMKKIHNKGVFNKLFFFNFTEYDKIIQLDCDIFIRQNIAHWFDYATPIAIQERDTMEWNTGAMVLTPNRTVFDAMLAKLPEVQKFDHNKATRDDPDGWNSAYYDQGFLSAFFTASTDPTERMKTMSTGDAVLISSLQTDRMRYFWFHRNHVFSTVHLTTAKPWSSKCRPKSPLSRCKPKSPVACDVLREWALSVRGLEKYDLQEEYRDVASSTPAYLENCPKAATPVIPAYLRFPRRAPEPKGSL</sequence>
<dbReference type="AlphaFoldDB" id="A0A8J2S9A3"/>
<accession>A0A8J2S9A3</accession>
<dbReference type="OrthoDB" id="2014201at2759"/>